<evidence type="ECO:0000313" key="1">
    <source>
        <dbReference type="EMBL" id="OCX20342.1"/>
    </source>
</evidence>
<sequence length="210" mass="24094">MKYYKILCFKAEFAEFKNHANDFISEMSADDTDEFALVMATNLQGGVGFGATAQGKSAIKALVSKCYSVDINHLSIKIPLAEDVEGMPRLLFRDKGGKFERLVQEHLQYDKDLRKYNVISRHRPTTMPKSSMLASIIEEQYLSIIGKELYEALHESCHYILRSLVSGEHGRDAFFAFSKDLDFFFREFEGIVGDDAEIRFVNNVRELIYY</sequence>
<name>A0A1C2DZZ9_9PSED</name>
<dbReference type="Proteomes" id="UP000095143">
    <property type="component" value="Unassembled WGS sequence"/>
</dbReference>
<reference evidence="1 2" key="1">
    <citation type="submission" date="2016-08" db="EMBL/GenBank/DDBJ databases">
        <title>Whole genome sequence of Pseudomonas graminis strain UASWS1507, a potential biological control agent for agriculture.</title>
        <authorList>
            <person name="Crovadore J."/>
            <person name="Calmin G."/>
            <person name="Chablais R."/>
            <person name="Cochard B."/>
            <person name="Lefort F."/>
        </authorList>
    </citation>
    <scope>NUCLEOTIDE SEQUENCE [LARGE SCALE GENOMIC DNA]</scope>
    <source>
        <strain evidence="1 2">UASWS1507</strain>
    </source>
</reference>
<gene>
    <name evidence="1" type="ORF">BBI10_12280</name>
</gene>
<accession>A0A1C2DZZ9</accession>
<protein>
    <submittedName>
        <fullName evidence="1">Uncharacterized protein</fullName>
    </submittedName>
</protein>
<dbReference type="RefSeq" id="WP_065988789.1">
    <property type="nucleotide sequence ID" value="NZ_MDEN01000062.1"/>
</dbReference>
<organism evidence="1 2">
    <name type="scientific">Pseudomonas graminis</name>
    <dbReference type="NCBI Taxonomy" id="158627"/>
    <lineage>
        <taxon>Bacteria</taxon>
        <taxon>Pseudomonadati</taxon>
        <taxon>Pseudomonadota</taxon>
        <taxon>Gammaproteobacteria</taxon>
        <taxon>Pseudomonadales</taxon>
        <taxon>Pseudomonadaceae</taxon>
        <taxon>Pseudomonas</taxon>
    </lineage>
</organism>
<dbReference type="OrthoDB" id="6971754at2"/>
<dbReference type="AlphaFoldDB" id="A0A1C2DZZ9"/>
<comment type="caution">
    <text evidence="1">The sequence shown here is derived from an EMBL/GenBank/DDBJ whole genome shotgun (WGS) entry which is preliminary data.</text>
</comment>
<proteinExistence type="predicted"/>
<dbReference type="EMBL" id="MDEN01000062">
    <property type="protein sequence ID" value="OCX20342.1"/>
    <property type="molecule type" value="Genomic_DNA"/>
</dbReference>
<evidence type="ECO:0000313" key="2">
    <source>
        <dbReference type="Proteomes" id="UP000095143"/>
    </source>
</evidence>